<keyword evidence="3" id="KW-1185">Reference proteome</keyword>
<evidence type="ECO:0000313" key="2">
    <source>
        <dbReference type="EMBL" id="CAH1964192.1"/>
    </source>
</evidence>
<accession>A0A9P0P0Q8</accession>
<dbReference type="EMBL" id="CAKOFQ010006713">
    <property type="protein sequence ID" value="CAH1964192.1"/>
    <property type="molecule type" value="Genomic_DNA"/>
</dbReference>
<feature type="region of interest" description="Disordered" evidence="1">
    <location>
        <begin position="80"/>
        <end position="121"/>
    </location>
</feature>
<organism evidence="2 3">
    <name type="scientific">Acanthoscelides obtectus</name>
    <name type="common">Bean weevil</name>
    <name type="synonym">Bruchus obtectus</name>
    <dbReference type="NCBI Taxonomy" id="200917"/>
    <lineage>
        <taxon>Eukaryota</taxon>
        <taxon>Metazoa</taxon>
        <taxon>Ecdysozoa</taxon>
        <taxon>Arthropoda</taxon>
        <taxon>Hexapoda</taxon>
        <taxon>Insecta</taxon>
        <taxon>Pterygota</taxon>
        <taxon>Neoptera</taxon>
        <taxon>Endopterygota</taxon>
        <taxon>Coleoptera</taxon>
        <taxon>Polyphaga</taxon>
        <taxon>Cucujiformia</taxon>
        <taxon>Chrysomeloidea</taxon>
        <taxon>Chrysomelidae</taxon>
        <taxon>Bruchinae</taxon>
        <taxon>Bruchini</taxon>
        <taxon>Acanthoscelides</taxon>
    </lineage>
</organism>
<feature type="compositionally biased region" description="Basic and acidic residues" evidence="1">
    <location>
        <begin position="83"/>
        <end position="99"/>
    </location>
</feature>
<reference evidence="2" key="1">
    <citation type="submission" date="2022-03" db="EMBL/GenBank/DDBJ databases">
        <authorList>
            <person name="Sayadi A."/>
        </authorList>
    </citation>
    <scope>NUCLEOTIDE SEQUENCE</scope>
</reference>
<sequence>MRHIESCHPKMKEEEKDKAKSKHCILCKGKMKSSSNTSRDKCSYCKRLKKAINGVKDTLRDSSKERILLKLNKGGVKVNYEGTSKRTKDKVDNISKKDNSGNTTTKDAKVKEDNESSSEEDAYVSLTDVHLLIKEQYIDTKLESD</sequence>
<gene>
    <name evidence="2" type="ORF">ACAOBT_LOCUS5649</name>
</gene>
<dbReference type="AlphaFoldDB" id="A0A9P0P0Q8"/>
<proteinExistence type="predicted"/>
<protein>
    <submittedName>
        <fullName evidence="2">Uncharacterized protein</fullName>
    </submittedName>
</protein>
<dbReference type="OrthoDB" id="10513678at2759"/>
<evidence type="ECO:0000313" key="3">
    <source>
        <dbReference type="Proteomes" id="UP001152888"/>
    </source>
</evidence>
<comment type="caution">
    <text evidence="2">The sequence shown here is derived from an EMBL/GenBank/DDBJ whole genome shotgun (WGS) entry which is preliminary data.</text>
</comment>
<evidence type="ECO:0000256" key="1">
    <source>
        <dbReference type="SAM" id="MobiDB-lite"/>
    </source>
</evidence>
<name>A0A9P0P0Q8_ACAOB</name>
<dbReference type="Proteomes" id="UP001152888">
    <property type="component" value="Unassembled WGS sequence"/>
</dbReference>